<organism evidence="2 3">
    <name type="scientific">Halteria grandinella</name>
    <dbReference type="NCBI Taxonomy" id="5974"/>
    <lineage>
        <taxon>Eukaryota</taxon>
        <taxon>Sar</taxon>
        <taxon>Alveolata</taxon>
        <taxon>Ciliophora</taxon>
        <taxon>Intramacronucleata</taxon>
        <taxon>Spirotrichea</taxon>
        <taxon>Stichotrichia</taxon>
        <taxon>Sporadotrichida</taxon>
        <taxon>Halteriidae</taxon>
        <taxon>Halteria</taxon>
    </lineage>
</organism>
<dbReference type="Proteomes" id="UP000785679">
    <property type="component" value="Unassembled WGS sequence"/>
</dbReference>
<feature type="transmembrane region" description="Helical" evidence="1">
    <location>
        <begin position="78"/>
        <end position="100"/>
    </location>
</feature>
<name>A0A8J8NY28_HALGN</name>
<reference evidence="2" key="1">
    <citation type="submission" date="2019-06" db="EMBL/GenBank/DDBJ databases">
        <authorList>
            <person name="Zheng W."/>
        </authorList>
    </citation>
    <scope>NUCLEOTIDE SEQUENCE</scope>
    <source>
        <strain evidence="2">QDHG01</strain>
    </source>
</reference>
<keyword evidence="1" id="KW-0812">Transmembrane</keyword>
<keyword evidence="1" id="KW-1133">Transmembrane helix</keyword>
<keyword evidence="3" id="KW-1185">Reference proteome</keyword>
<evidence type="ECO:0000313" key="3">
    <source>
        <dbReference type="Proteomes" id="UP000785679"/>
    </source>
</evidence>
<gene>
    <name evidence="2" type="ORF">FGO68_gene8044</name>
</gene>
<keyword evidence="1" id="KW-0472">Membrane</keyword>
<proteinExistence type="predicted"/>
<accession>A0A8J8NY28</accession>
<protein>
    <submittedName>
        <fullName evidence="2">Uncharacterized protein</fullName>
    </submittedName>
</protein>
<sequence length="101" mass="11591">MKTLQLLNKGSQIHKLLIFMDQNWLQSSQVLLYGKFGFLKFGISLLETDLVGAILLRFLLQLLCSVSLVAALFLHECYLPLCLFLLLHAFFDDQFSFCFLA</sequence>
<dbReference type="EMBL" id="RRYP01004600">
    <property type="protein sequence ID" value="TNV82739.1"/>
    <property type="molecule type" value="Genomic_DNA"/>
</dbReference>
<dbReference type="AlphaFoldDB" id="A0A8J8NY28"/>
<comment type="caution">
    <text evidence="2">The sequence shown here is derived from an EMBL/GenBank/DDBJ whole genome shotgun (WGS) entry which is preliminary data.</text>
</comment>
<evidence type="ECO:0000256" key="1">
    <source>
        <dbReference type="SAM" id="Phobius"/>
    </source>
</evidence>
<evidence type="ECO:0000313" key="2">
    <source>
        <dbReference type="EMBL" id="TNV82739.1"/>
    </source>
</evidence>